<dbReference type="AlphaFoldDB" id="A0A3A1Y931"/>
<reference evidence="2 3" key="1">
    <citation type="submission" date="2017-08" db="EMBL/GenBank/DDBJ databases">
        <title>Reclassification of Bisgaard taxon 37 and 44.</title>
        <authorList>
            <person name="Christensen H."/>
        </authorList>
    </citation>
    <scope>NUCLEOTIDE SEQUENCE [LARGE SCALE GENOMIC DNA]</scope>
    <source>
        <strain evidence="2 3">B96_4</strain>
    </source>
</reference>
<name>A0A3A1Y931_9GAMM</name>
<keyword evidence="3" id="KW-1185">Reference proteome</keyword>
<sequence length="173" mass="19238">MNLFQMTKPSQRRFLLMFVIAIVAGILSAFVKDGWESTFPPRGVHDVPPPVLFLEVFGVDVSTKTYTILGVTGNWAATLTHLVFSIVMAEIYCLLAEVLPKVRLLKGAVYGYIAALSAHYVVLPMLGLPREFSIPGFLSELGGTFLWIWTIEVFRAYMREGATGYKNAEDMPS</sequence>
<feature type="transmembrane region" description="Helical" evidence="1">
    <location>
        <begin position="107"/>
        <end position="126"/>
    </location>
</feature>
<proteinExistence type="predicted"/>
<protein>
    <recommendedName>
        <fullName evidence="4">DUF1440 domain-containing protein</fullName>
    </recommendedName>
</protein>
<dbReference type="InterPro" id="IPR009898">
    <property type="entry name" value="DUF1440"/>
</dbReference>
<keyword evidence="1" id="KW-1133">Transmembrane helix</keyword>
<feature type="transmembrane region" description="Helical" evidence="1">
    <location>
        <begin position="75"/>
        <end position="95"/>
    </location>
</feature>
<dbReference type="OrthoDB" id="1629003at2"/>
<accession>A0A3A1Y931</accession>
<dbReference type="EMBL" id="NRJH01000031">
    <property type="protein sequence ID" value="RIY32644.1"/>
    <property type="molecule type" value="Genomic_DNA"/>
</dbReference>
<evidence type="ECO:0008006" key="4">
    <source>
        <dbReference type="Google" id="ProtNLM"/>
    </source>
</evidence>
<evidence type="ECO:0000256" key="1">
    <source>
        <dbReference type="SAM" id="Phobius"/>
    </source>
</evidence>
<feature type="transmembrane region" description="Helical" evidence="1">
    <location>
        <begin position="132"/>
        <end position="149"/>
    </location>
</feature>
<keyword evidence="1" id="KW-0472">Membrane</keyword>
<feature type="transmembrane region" description="Helical" evidence="1">
    <location>
        <begin position="12"/>
        <end position="31"/>
    </location>
</feature>
<evidence type="ECO:0000313" key="3">
    <source>
        <dbReference type="Proteomes" id="UP000266258"/>
    </source>
</evidence>
<evidence type="ECO:0000313" key="2">
    <source>
        <dbReference type="EMBL" id="RIY32644.1"/>
    </source>
</evidence>
<keyword evidence="1" id="KW-0812">Transmembrane</keyword>
<dbReference type="Pfam" id="PF07274">
    <property type="entry name" value="DUF1440"/>
    <property type="match status" value="1"/>
</dbReference>
<comment type="caution">
    <text evidence="2">The sequence shown here is derived from an EMBL/GenBank/DDBJ whole genome shotgun (WGS) entry which is preliminary data.</text>
</comment>
<dbReference type="Proteomes" id="UP000266258">
    <property type="component" value="Unassembled WGS sequence"/>
</dbReference>
<gene>
    <name evidence="2" type="ORF">CJP74_03945</name>
</gene>
<dbReference type="RefSeq" id="WP_119496966.1">
    <property type="nucleotide sequence ID" value="NZ_NRJH01000031.1"/>
</dbReference>
<organism evidence="2 3">
    <name type="scientific">Psittacicella melopsittaci</name>
    <dbReference type="NCBI Taxonomy" id="2028576"/>
    <lineage>
        <taxon>Bacteria</taxon>
        <taxon>Pseudomonadati</taxon>
        <taxon>Pseudomonadota</taxon>
        <taxon>Gammaproteobacteria</taxon>
        <taxon>Pasteurellales</taxon>
        <taxon>Psittacicellaceae</taxon>
        <taxon>Psittacicella</taxon>
    </lineage>
</organism>